<dbReference type="PANTHER" id="PTHR43133:SF25">
    <property type="entry name" value="RNA POLYMERASE SIGMA FACTOR RFAY-RELATED"/>
    <property type="match status" value="1"/>
</dbReference>
<dbReference type="InterPro" id="IPR014284">
    <property type="entry name" value="RNA_pol_sigma-70_dom"/>
</dbReference>
<evidence type="ECO:0000256" key="4">
    <source>
        <dbReference type="ARBA" id="ARBA00023163"/>
    </source>
</evidence>
<evidence type="ECO:0000256" key="2">
    <source>
        <dbReference type="ARBA" id="ARBA00023015"/>
    </source>
</evidence>
<dbReference type="InterPro" id="IPR036388">
    <property type="entry name" value="WH-like_DNA-bd_sf"/>
</dbReference>
<comment type="similarity">
    <text evidence="1">Belongs to the sigma-70 factor family. ECF subfamily.</text>
</comment>
<dbReference type="InterPro" id="IPR007627">
    <property type="entry name" value="RNA_pol_sigma70_r2"/>
</dbReference>
<keyword evidence="3" id="KW-0731">Sigma factor</keyword>
<feature type="domain" description="RNA polymerase sigma factor 70 region 4 type 2" evidence="6">
    <location>
        <begin position="109"/>
        <end position="160"/>
    </location>
</feature>
<keyword evidence="8" id="KW-1185">Reference proteome</keyword>
<evidence type="ECO:0000259" key="6">
    <source>
        <dbReference type="Pfam" id="PF08281"/>
    </source>
</evidence>
<dbReference type="SUPFAM" id="SSF88659">
    <property type="entry name" value="Sigma3 and sigma4 domains of RNA polymerase sigma factors"/>
    <property type="match status" value="1"/>
</dbReference>
<accession>A0A8J7M8E7</accession>
<evidence type="ECO:0000256" key="3">
    <source>
        <dbReference type="ARBA" id="ARBA00023082"/>
    </source>
</evidence>
<dbReference type="Pfam" id="PF08281">
    <property type="entry name" value="Sigma70_r4_2"/>
    <property type="match status" value="1"/>
</dbReference>
<dbReference type="InterPro" id="IPR039425">
    <property type="entry name" value="RNA_pol_sigma-70-like"/>
</dbReference>
<dbReference type="EMBL" id="JAEHHL010000006">
    <property type="protein sequence ID" value="MBK0399588.1"/>
    <property type="molecule type" value="Genomic_DNA"/>
</dbReference>
<dbReference type="Gene3D" id="1.10.10.10">
    <property type="entry name" value="Winged helix-like DNA-binding domain superfamily/Winged helix DNA-binding domain"/>
    <property type="match status" value="1"/>
</dbReference>
<organism evidence="7 8">
    <name type="scientific">Thermohalobaculum xanthum</name>
    <dbReference type="NCBI Taxonomy" id="2753746"/>
    <lineage>
        <taxon>Bacteria</taxon>
        <taxon>Pseudomonadati</taxon>
        <taxon>Pseudomonadota</taxon>
        <taxon>Alphaproteobacteria</taxon>
        <taxon>Rhodobacterales</taxon>
        <taxon>Paracoccaceae</taxon>
        <taxon>Thermohalobaculum</taxon>
    </lineage>
</organism>
<name>A0A8J7M8E7_9RHOB</name>
<dbReference type="CDD" id="cd06171">
    <property type="entry name" value="Sigma70_r4"/>
    <property type="match status" value="1"/>
</dbReference>
<keyword evidence="2" id="KW-0805">Transcription regulation</keyword>
<dbReference type="SUPFAM" id="SSF88946">
    <property type="entry name" value="Sigma2 domain of RNA polymerase sigma factors"/>
    <property type="match status" value="1"/>
</dbReference>
<evidence type="ECO:0000313" key="8">
    <source>
        <dbReference type="Proteomes" id="UP000655420"/>
    </source>
</evidence>
<dbReference type="Proteomes" id="UP000655420">
    <property type="component" value="Unassembled WGS sequence"/>
</dbReference>
<gene>
    <name evidence="7" type="ORF">H0I76_10320</name>
</gene>
<proteinExistence type="inferred from homology"/>
<dbReference type="InterPro" id="IPR013324">
    <property type="entry name" value="RNA_pol_sigma_r3/r4-like"/>
</dbReference>
<dbReference type="NCBIfam" id="TIGR02937">
    <property type="entry name" value="sigma70-ECF"/>
    <property type="match status" value="1"/>
</dbReference>
<dbReference type="PANTHER" id="PTHR43133">
    <property type="entry name" value="RNA POLYMERASE ECF-TYPE SIGMA FACTO"/>
    <property type="match status" value="1"/>
</dbReference>
<protein>
    <submittedName>
        <fullName evidence="7">Sigma-70 family RNA polymerase sigma factor</fullName>
    </submittedName>
</protein>
<dbReference type="GO" id="GO:0003677">
    <property type="term" value="F:DNA binding"/>
    <property type="evidence" value="ECO:0007669"/>
    <property type="project" value="InterPro"/>
</dbReference>
<feature type="domain" description="RNA polymerase sigma-70 region 2" evidence="5">
    <location>
        <begin position="16"/>
        <end position="80"/>
    </location>
</feature>
<dbReference type="GO" id="GO:0016987">
    <property type="term" value="F:sigma factor activity"/>
    <property type="evidence" value="ECO:0007669"/>
    <property type="project" value="UniProtKB-KW"/>
</dbReference>
<dbReference type="GO" id="GO:0006352">
    <property type="term" value="P:DNA-templated transcription initiation"/>
    <property type="evidence" value="ECO:0007669"/>
    <property type="project" value="InterPro"/>
</dbReference>
<dbReference type="Pfam" id="PF04542">
    <property type="entry name" value="Sigma70_r2"/>
    <property type="match status" value="1"/>
</dbReference>
<dbReference type="InterPro" id="IPR013249">
    <property type="entry name" value="RNA_pol_sigma70_r4_t2"/>
</dbReference>
<evidence type="ECO:0000256" key="1">
    <source>
        <dbReference type="ARBA" id="ARBA00010641"/>
    </source>
</evidence>
<sequence>MEFVDGRGPLRKPRAIAALRPDLVAYAVSLTGDVTRAEDVVHDAIVRALQARNVPRRSAELRPWAFRVVRNLVIDRYRKNLVRAEYSREQGRLFDEGQATAGDPIEALIVRQAFERLPRRDREILCLIDILGFSYAEAAGTIGIPVGTVMSRVSRARRAMMTLMEGSNVRPLRQRK</sequence>
<reference evidence="7" key="1">
    <citation type="submission" date="2020-12" db="EMBL/GenBank/DDBJ databases">
        <title>Bacterial taxonomy.</title>
        <authorList>
            <person name="Pan X."/>
        </authorList>
    </citation>
    <scope>NUCLEOTIDE SEQUENCE</scope>
    <source>
        <strain evidence="7">M0105</strain>
    </source>
</reference>
<evidence type="ECO:0000259" key="5">
    <source>
        <dbReference type="Pfam" id="PF04542"/>
    </source>
</evidence>
<dbReference type="InterPro" id="IPR013325">
    <property type="entry name" value="RNA_pol_sigma_r2"/>
</dbReference>
<dbReference type="Gene3D" id="1.10.1740.10">
    <property type="match status" value="1"/>
</dbReference>
<evidence type="ECO:0000313" key="7">
    <source>
        <dbReference type="EMBL" id="MBK0399588.1"/>
    </source>
</evidence>
<comment type="caution">
    <text evidence="7">The sequence shown here is derived from an EMBL/GenBank/DDBJ whole genome shotgun (WGS) entry which is preliminary data.</text>
</comment>
<dbReference type="AlphaFoldDB" id="A0A8J7M8E7"/>
<keyword evidence="4" id="KW-0804">Transcription</keyword>